<dbReference type="EC" id="3.1.4.-" evidence="3"/>
<dbReference type="SMART" id="SM00471">
    <property type="entry name" value="HDc"/>
    <property type="match status" value="1"/>
</dbReference>
<dbReference type="Gene3D" id="1.10.3210.10">
    <property type="entry name" value="Hypothetical protein af1432"/>
    <property type="match status" value="1"/>
</dbReference>
<accession>A0A399E1X2</accession>
<dbReference type="InterPro" id="IPR003607">
    <property type="entry name" value="HD/PDEase_dom"/>
</dbReference>
<reference evidence="3 4" key="1">
    <citation type="submission" date="2018-08" db="EMBL/GenBank/DDBJ databases">
        <title>Meiothermus cateniformans JCM 15151 genome sequencing project.</title>
        <authorList>
            <person name="Da Costa M.S."/>
            <person name="Albuquerque L."/>
            <person name="Raposo P."/>
            <person name="Froufe H.J.C."/>
            <person name="Barroso C.S."/>
            <person name="Egas C."/>
        </authorList>
    </citation>
    <scope>NUCLEOTIDE SEQUENCE [LARGE SCALE GENOMIC DNA]</scope>
    <source>
        <strain evidence="3 4">JCM 15151</strain>
    </source>
</reference>
<name>A0A399E1X2_9DEIN</name>
<dbReference type="Pfam" id="PF13185">
    <property type="entry name" value="GAF_2"/>
    <property type="match status" value="1"/>
</dbReference>
<organism evidence="3 4">
    <name type="scientific">Meiothermus taiwanensis</name>
    <dbReference type="NCBI Taxonomy" id="172827"/>
    <lineage>
        <taxon>Bacteria</taxon>
        <taxon>Thermotogati</taxon>
        <taxon>Deinococcota</taxon>
        <taxon>Deinococci</taxon>
        <taxon>Thermales</taxon>
        <taxon>Thermaceae</taxon>
        <taxon>Meiothermus</taxon>
    </lineage>
</organism>
<dbReference type="EMBL" id="QWKX01000025">
    <property type="protein sequence ID" value="RIH77533.1"/>
    <property type="molecule type" value="Genomic_DNA"/>
</dbReference>
<dbReference type="Gene3D" id="3.30.450.40">
    <property type="match status" value="2"/>
</dbReference>
<dbReference type="SUPFAM" id="SSF55781">
    <property type="entry name" value="GAF domain-like"/>
    <property type="match status" value="3"/>
</dbReference>
<feature type="domain" description="HD-GYP" evidence="2">
    <location>
        <begin position="707"/>
        <end position="903"/>
    </location>
</feature>
<dbReference type="PANTHER" id="PTHR45228">
    <property type="entry name" value="CYCLIC DI-GMP PHOSPHODIESTERASE TM_0186-RELATED"/>
    <property type="match status" value="1"/>
</dbReference>
<gene>
    <name evidence="3" type="ORF">Mcate_01267</name>
</gene>
<dbReference type="InterPro" id="IPR037522">
    <property type="entry name" value="HD_GYP_dom"/>
</dbReference>
<dbReference type="CDD" id="cd00077">
    <property type="entry name" value="HDc"/>
    <property type="match status" value="1"/>
</dbReference>
<dbReference type="GO" id="GO:0016787">
    <property type="term" value="F:hydrolase activity"/>
    <property type="evidence" value="ECO:0007669"/>
    <property type="project" value="UniProtKB-KW"/>
</dbReference>
<dbReference type="Proteomes" id="UP000266089">
    <property type="component" value="Unassembled WGS sequence"/>
</dbReference>
<feature type="transmembrane region" description="Helical" evidence="1">
    <location>
        <begin position="166"/>
        <end position="187"/>
    </location>
</feature>
<comment type="caution">
    <text evidence="3">The sequence shown here is derived from an EMBL/GenBank/DDBJ whole genome shotgun (WGS) entry which is preliminary data.</text>
</comment>
<evidence type="ECO:0000259" key="2">
    <source>
        <dbReference type="PROSITE" id="PS51832"/>
    </source>
</evidence>
<sequence>MWGVVISSLLTTLLVVAFSHRGRLGHTPFYTLLGAVGLLVCSSTWFPGLYFGLFTLQVGLLLVALEQPTRWHQTWRGLLLLGGLFLGMDLLLRPLGLPLPSTSGAVAGHLGALGLALLLGGGVARWLYPRLAPKDPIRALAVALPLLALINSGLLFAATQEGLDRLVLGFLLQAISAGPLLAFYLTALQHQQRSESIESVYSALLDTMAALPQRSEAELWSRLLASAVQVVPGAQAGSIRLRQGADFVFVAQQGFGEGVLGLRSSVHEAMTWHGDPLQWRRGQPRIANHADLRRVWATQTANYRLYERLNQASRQRIQHIRSTLCVPILLGDEVVAEINLDAFHDRAFDCRSIEVARQYAQQVRALLAVHRQQSELEARIRELEVIEALSGALRGLKGTSEITRRLVYETIRLMNSEHAALLLLDPDGEHQRCYAAAGMFLEIKDTPVPKGWGLGWAAIETRAPIWLDQAHLDPRAYGQFKHPPGAYSEIVIPLLNSQGQPLGVLISARNGERAYHERDVRLLQIIGNIAANALERVRAAESLEAEIAEKTALLELSQMLGDNDAALLPVAMEKIRQMGHADAIALGVQEPDGYHLRWLTGHLGAGARGFLQKPLPLEHPLVNLIPQEQAFQVGDTAAHPLLKPYARVGIRSMYLRTVLNEPELKVALALMRLEPGPGWGPAEDRLLEGAAQILGALLLRLERTRQLEAAYEGALRAIGLALEARDRETAGHTDRVAALVEQLGRALGLSETELRDLRWGAYLHDVGKLALPDAILLKPGKLTLEEFCTMRTHTHLGDDLVRNLPFVPLVARQIVRHHHERWDGRGYPDGLAGENIPLAARIFAVCDVFDALCSCRPYKTALSPEQAAQELWRSAQSGHLDQNLVKIFLKTQGLEAAASQAAD</sequence>
<dbReference type="InterPro" id="IPR029016">
    <property type="entry name" value="GAF-like_dom_sf"/>
</dbReference>
<dbReference type="PANTHER" id="PTHR45228:SF8">
    <property type="entry name" value="TWO-COMPONENT RESPONSE REGULATOR-RELATED"/>
    <property type="match status" value="1"/>
</dbReference>
<feature type="transmembrane region" description="Helical" evidence="1">
    <location>
        <begin position="140"/>
        <end position="160"/>
    </location>
</feature>
<keyword evidence="1" id="KW-0472">Membrane</keyword>
<dbReference type="NCBIfam" id="TIGR00277">
    <property type="entry name" value="HDIG"/>
    <property type="match status" value="1"/>
</dbReference>
<proteinExistence type="predicted"/>
<keyword evidence="1" id="KW-0812">Transmembrane</keyword>
<dbReference type="PROSITE" id="PS51832">
    <property type="entry name" value="HD_GYP"/>
    <property type="match status" value="1"/>
</dbReference>
<keyword evidence="1" id="KW-1133">Transmembrane helix</keyword>
<dbReference type="Pfam" id="PF13487">
    <property type="entry name" value="HD_5"/>
    <property type="match status" value="1"/>
</dbReference>
<dbReference type="InterPro" id="IPR052020">
    <property type="entry name" value="Cyclic_di-GMP/3'3'-cGAMP_PDE"/>
</dbReference>
<protein>
    <submittedName>
        <fullName evidence="3">3'3'-cGAMP-specific phosphodiesterase 2</fullName>
        <ecNumber evidence="3">3.1.4.-</ecNumber>
    </submittedName>
</protein>
<keyword evidence="3" id="KW-0378">Hydrolase</keyword>
<dbReference type="SUPFAM" id="SSF109604">
    <property type="entry name" value="HD-domain/PDEase-like"/>
    <property type="match status" value="1"/>
</dbReference>
<feature type="transmembrane region" description="Helical" evidence="1">
    <location>
        <begin position="77"/>
        <end position="95"/>
    </location>
</feature>
<dbReference type="OrthoDB" id="23815at2"/>
<dbReference type="InterPro" id="IPR003018">
    <property type="entry name" value="GAF"/>
</dbReference>
<evidence type="ECO:0000256" key="1">
    <source>
        <dbReference type="SAM" id="Phobius"/>
    </source>
</evidence>
<evidence type="ECO:0000313" key="4">
    <source>
        <dbReference type="Proteomes" id="UP000266089"/>
    </source>
</evidence>
<dbReference type="AlphaFoldDB" id="A0A399E1X2"/>
<dbReference type="SMART" id="SM00065">
    <property type="entry name" value="GAF"/>
    <property type="match status" value="3"/>
</dbReference>
<evidence type="ECO:0000313" key="3">
    <source>
        <dbReference type="EMBL" id="RIH77533.1"/>
    </source>
</evidence>
<feature type="transmembrane region" description="Helical" evidence="1">
    <location>
        <begin position="107"/>
        <end position="128"/>
    </location>
</feature>
<dbReference type="InterPro" id="IPR006675">
    <property type="entry name" value="HDIG_dom"/>
</dbReference>